<proteinExistence type="predicted"/>
<evidence type="ECO:0000313" key="1">
    <source>
        <dbReference type="EMBL" id="SVB55290.1"/>
    </source>
</evidence>
<sequence length="51" mass="5700">NGRGRFWWYRGINSMDSCHGGYPRPCNSTRLCKVLFLALCLGMGCVAKGFV</sequence>
<dbReference type="AlphaFoldDB" id="A0A382EX19"/>
<name>A0A382EX19_9ZZZZ</name>
<gene>
    <name evidence="1" type="ORF">METZ01_LOCUS208144</name>
</gene>
<accession>A0A382EX19</accession>
<protein>
    <submittedName>
        <fullName evidence="1">Uncharacterized protein</fullName>
    </submittedName>
</protein>
<feature type="non-terminal residue" evidence="1">
    <location>
        <position position="1"/>
    </location>
</feature>
<reference evidence="1" key="1">
    <citation type="submission" date="2018-05" db="EMBL/GenBank/DDBJ databases">
        <authorList>
            <person name="Lanie J.A."/>
            <person name="Ng W.-L."/>
            <person name="Kazmierczak K.M."/>
            <person name="Andrzejewski T.M."/>
            <person name="Davidsen T.M."/>
            <person name="Wayne K.J."/>
            <person name="Tettelin H."/>
            <person name="Glass J.I."/>
            <person name="Rusch D."/>
            <person name="Podicherti R."/>
            <person name="Tsui H.-C.T."/>
            <person name="Winkler M.E."/>
        </authorList>
    </citation>
    <scope>NUCLEOTIDE SEQUENCE</scope>
</reference>
<dbReference type="EMBL" id="UINC01046812">
    <property type="protein sequence ID" value="SVB55290.1"/>
    <property type="molecule type" value="Genomic_DNA"/>
</dbReference>
<organism evidence="1">
    <name type="scientific">marine metagenome</name>
    <dbReference type="NCBI Taxonomy" id="408172"/>
    <lineage>
        <taxon>unclassified sequences</taxon>
        <taxon>metagenomes</taxon>
        <taxon>ecological metagenomes</taxon>
    </lineage>
</organism>
<feature type="non-terminal residue" evidence="1">
    <location>
        <position position="51"/>
    </location>
</feature>